<dbReference type="PANTHER" id="PTHR43776:SF7">
    <property type="entry name" value="D,D-DIPEPTIDE TRANSPORT ATP-BINDING PROTEIN DDPF-RELATED"/>
    <property type="match status" value="1"/>
</dbReference>
<evidence type="ECO:0000259" key="6">
    <source>
        <dbReference type="PROSITE" id="PS50893"/>
    </source>
</evidence>
<keyword evidence="5 7" id="KW-0067">ATP-binding</keyword>
<dbReference type="NCBIfam" id="TIGR01727">
    <property type="entry name" value="oligo_HPY"/>
    <property type="match status" value="1"/>
</dbReference>
<dbReference type="EMBL" id="JBHLUN010000011">
    <property type="protein sequence ID" value="MFC0409859.1"/>
    <property type="molecule type" value="Genomic_DNA"/>
</dbReference>
<dbReference type="CDD" id="cd03257">
    <property type="entry name" value="ABC_NikE_OppD_transporters"/>
    <property type="match status" value="1"/>
</dbReference>
<dbReference type="InterPro" id="IPR003439">
    <property type="entry name" value="ABC_transporter-like_ATP-bd"/>
</dbReference>
<reference evidence="7 8" key="1">
    <citation type="submission" date="2024-09" db="EMBL/GenBank/DDBJ databases">
        <authorList>
            <person name="Sun Q."/>
            <person name="Mori K."/>
        </authorList>
    </citation>
    <scope>NUCLEOTIDE SEQUENCE [LARGE SCALE GENOMIC DNA]</scope>
    <source>
        <strain evidence="7 8">TBRC 5777</strain>
    </source>
</reference>
<keyword evidence="3" id="KW-0813">Transport</keyword>
<keyword evidence="8" id="KW-1185">Reference proteome</keyword>
<evidence type="ECO:0000313" key="8">
    <source>
        <dbReference type="Proteomes" id="UP001589865"/>
    </source>
</evidence>
<gene>
    <name evidence="7" type="ORF">ACFFGY_16530</name>
</gene>
<dbReference type="Pfam" id="PF00005">
    <property type="entry name" value="ABC_tran"/>
    <property type="match status" value="1"/>
</dbReference>
<dbReference type="SUPFAM" id="SSF52540">
    <property type="entry name" value="P-loop containing nucleoside triphosphate hydrolases"/>
    <property type="match status" value="1"/>
</dbReference>
<dbReference type="Gene3D" id="3.40.50.300">
    <property type="entry name" value="P-loop containing nucleotide triphosphate hydrolases"/>
    <property type="match status" value="1"/>
</dbReference>
<evidence type="ECO:0000256" key="3">
    <source>
        <dbReference type="ARBA" id="ARBA00022448"/>
    </source>
</evidence>
<comment type="subcellular location">
    <subcellularLocation>
        <location evidence="1">Cell inner membrane</location>
        <topology evidence="1">Peripheral membrane protein</topology>
    </subcellularLocation>
</comment>
<dbReference type="GO" id="GO:0005524">
    <property type="term" value="F:ATP binding"/>
    <property type="evidence" value="ECO:0007669"/>
    <property type="project" value="UniProtKB-KW"/>
</dbReference>
<feature type="domain" description="ABC transporter" evidence="6">
    <location>
        <begin position="15"/>
        <end position="262"/>
    </location>
</feature>
<dbReference type="RefSeq" id="WP_377045610.1">
    <property type="nucleotide sequence ID" value="NZ_JBHLUN010000011.1"/>
</dbReference>
<evidence type="ECO:0000256" key="5">
    <source>
        <dbReference type="ARBA" id="ARBA00022840"/>
    </source>
</evidence>
<dbReference type="PROSITE" id="PS00211">
    <property type="entry name" value="ABC_TRANSPORTER_1"/>
    <property type="match status" value="1"/>
</dbReference>
<comment type="similarity">
    <text evidence="2">Belongs to the ABC transporter superfamily.</text>
</comment>
<dbReference type="InterPro" id="IPR017871">
    <property type="entry name" value="ABC_transporter-like_CS"/>
</dbReference>
<keyword evidence="4" id="KW-0547">Nucleotide-binding</keyword>
<dbReference type="PANTHER" id="PTHR43776">
    <property type="entry name" value="TRANSPORT ATP-BINDING PROTEIN"/>
    <property type="match status" value="1"/>
</dbReference>
<evidence type="ECO:0000256" key="4">
    <source>
        <dbReference type="ARBA" id="ARBA00022741"/>
    </source>
</evidence>
<comment type="caution">
    <text evidence="7">The sequence shown here is derived from an EMBL/GenBank/DDBJ whole genome shotgun (WGS) entry which is preliminary data.</text>
</comment>
<dbReference type="InterPro" id="IPR027417">
    <property type="entry name" value="P-loop_NTPase"/>
</dbReference>
<evidence type="ECO:0000256" key="1">
    <source>
        <dbReference type="ARBA" id="ARBA00004417"/>
    </source>
</evidence>
<dbReference type="InterPro" id="IPR050319">
    <property type="entry name" value="ABC_transp_ATP-bind"/>
</dbReference>
<accession>A0ABV6JW44</accession>
<protein>
    <submittedName>
        <fullName evidence="7">ABC transporter ATP-binding protein</fullName>
    </submittedName>
</protein>
<dbReference type="Proteomes" id="UP001589865">
    <property type="component" value="Unassembled WGS sequence"/>
</dbReference>
<dbReference type="Pfam" id="PF08352">
    <property type="entry name" value="oligo_HPY"/>
    <property type="match status" value="1"/>
</dbReference>
<sequence>MSAAIETSPADAPLIEAKGLSKTFGGGFLSRARPVQAVRGIDAGVRRGEALGVVGESGSGKSTLGRLMLGLMPATGGTIRFDGVPVTGASGRDWRQLRRRMQIVFQDPFSSLDPRRRVGPQIADGLLIHGLMDAPRRDARVAELLTQVGLDPSHAGRFPHEFSGGQRQRIGIARALATGPEFLVADEPVSALDVSIQAQVVNLLADLRQRLGLALLFISHDLPVVRHLCDRVLVMYLGRVMEEGPAEEVFSRPRHPYTRALLSATPRLDPKHRTRRILLTGDPPSPSNPPSGCVFRTRCAHAQPRCAETVPELREFGGAARVACVRAEELN</sequence>
<dbReference type="SMART" id="SM00382">
    <property type="entry name" value="AAA"/>
    <property type="match status" value="1"/>
</dbReference>
<proteinExistence type="inferred from homology"/>
<dbReference type="PROSITE" id="PS50893">
    <property type="entry name" value="ABC_TRANSPORTER_2"/>
    <property type="match status" value="1"/>
</dbReference>
<dbReference type="InterPro" id="IPR013563">
    <property type="entry name" value="Oligopep_ABC_C"/>
</dbReference>
<evidence type="ECO:0000313" key="7">
    <source>
        <dbReference type="EMBL" id="MFC0409859.1"/>
    </source>
</evidence>
<dbReference type="InterPro" id="IPR003593">
    <property type="entry name" value="AAA+_ATPase"/>
</dbReference>
<organism evidence="7 8">
    <name type="scientific">Roseomonas elaeocarpi</name>
    <dbReference type="NCBI Taxonomy" id="907779"/>
    <lineage>
        <taxon>Bacteria</taxon>
        <taxon>Pseudomonadati</taxon>
        <taxon>Pseudomonadota</taxon>
        <taxon>Alphaproteobacteria</taxon>
        <taxon>Acetobacterales</taxon>
        <taxon>Roseomonadaceae</taxon>
        <taxon>Roseomonas</taxon>
    </lineage>
</organism>
<evidence type="ECO:0000256" key="2">
    <source>
        <dbReference type="ARBA" id="ARBA00005417"/>
    </source>
</evidence>
<name>A0ABV6JW44_9PROT</name>